<proteinExistence type="predicted"/>
<keyword evidence="2" id="KW-0238">DNA-binding</keyword>
<accession>S2JEN0</accession>
<feature type="domain" description="Myb-like" evidence="6">
    <location>
        <begin position="67"/>
        <end position="124"/>
    </location>
</feature>
<evidence type="ECO:0000256" key="1">
    <source>
        <dbReference type="ARBA" id="ARBA00023015"/>
    </source>
</evidence>
<dbReference type="GO" id="GO:0001006">
    <property type="term" value="F:RNA polymerase III type 3 promoter sequence-specific DNA binding"/>
    <property type="evidence" value="ECO:0007669"/>
    <property type="project" value="TreeGrafter"/>
</dbReference>
<feature type="domain" description="Myb-like" evidence="6">
    <location>
        <begin position="22"/>
        <end position="66"/>
    </location>
</feature>
<dbReference type="PANTHER" id="PTHR46621:SF1">
    <property type="entry name" value="SNRNA-ACTIVATING PROTEIN COMPLEX SUBUNIT 4"/>
    <property type="match status" value="1"/>
</dbReference>
<dbReference type="eggNOG" id="KOG0048">
    <property type="taxonomic scope" value="Eukaryota"/>
</dbReference>
<dbReference type="GO" id="GO:0042795">
    <property type="term" value="P:snRNA transcription by RNA polymerase II"/>
    <property type="evidence" value="ECO:0007669"/>
    <property type="project" value="TreeGrafter"/>
</dbReference>
<feature type="domain" description="Myb-like" evidence="6">
    <location>
        <begin position="125"/>
        <end position="175"/>
    </location>
</feature>
<dbReference type="EMBL" id="KE123979">
    <property type="protein sequence ID" value="EPB86902.1"/>
    <property type="molecule type" value="Genomic_DNA"/>
</dbReference>
<evidence type="ECO:0000256" key="3">
    <source>
        <dbReference type="ARBA" id="ARBA00023163"/>
    </source>
</evidence>
<reference evidence="9" key="1">
    <citation type="submission" date="2013-05" db="EMBL/GenBank/DDBJ databases">
        <title>The Genome sequence of Mucor circinelloides f. circinelloides 1006PhL.</title>
        <authorList>
            <consortium name="The Broad Institute Genomics Platform"/>
            <person name="Cuomo C."/>
            <person name="Earl A."/>
            <person name="Findley K."/>
            <person name="Lee S.C."/>
            <person name="Walker B."/>
            <person name="Young S."/>
            <person name="Zeng Q."/>
            <person name="Gargeya S."/>
            <person name="Fitzgerald M."/>
            <person name="Haas B."/>
            <person name="Abouelleil A."/>
            <person name="Allen A.W."/>
            <person name="Alvarado L."/>
            <person name="Arachchi H.M."/>
            <person name="Berlin A.M."/>
            <person name="Chapman S.B."/>
            <person name="Gainer-Dewar J."/>
            <person name="Goldberg J."/>
            <person name="Griggs A."/>
            <person name="Gujja S."/>
            <person name="Hansen M."/>
            <person name="Howarth C."/>
            <person name="Imamovic A."/>
            <person name="Ireland A."/>
            <person name="Larimer J."/>
            <person name="McCowan C."/>
            <person name="Murphy C."/>
            <person name="Pearson M."/>
            <person name="Poon T.W."/>
            <person name="Priest M."/>
            <person name="Roberts A."/>
            <person name="Saif S."/>
            <person name="Shea T."/>
            <person name="Sisk P."/>
            <person name="Sykes S."/>
            <person name="Wortman J."/>
            <person name="Nusbaum C."/>
            <person name="Birren B."/>
        </authorList>
    </citation>
    <scope>NUCLEOTIDE SEQUENCE [LARGE SCALE GENOMIC DNA]</scope>
    <source>
        <strain evidence="9">1006PhL</strain>
    </source>
</reference>
<dbReference type="PANTHER" id="PTHR46621">
    <property type="entry name" value="SNRNA-ACTIVATING PROTEIN COMPLEX SUBUNIT 4"/>
    <property type="match status" value="1"/>
</dbReference>
<evidence type="ECO:0000256" key="4">
    <source>
        <dbReference type="ARBA" id="ARBA00023242"/>
    </source>
</evidence>
<dbReference type="SMART" id="SM00717">
    <property type="entry name" value="SANT"/>
    <property type="match status" value="3"/>
</dbReference>
<dbReference type="InterPro" id="IPR001005">
    <property type="entry name" value="SANT/Myb"/>
</dbReference>
<dbReference type="OMA" id="HEDHALT"/>
<keyword evidence="4" id="KW-0539">Nucleus</keyword>
<name>S2JEN0_MUCC1</name>
<feature type="region of interest" description="Disordered" evidence="5">
    <location>
        <begin position="178"/>
        <end position="198"/>
    </location>
</feature>
<keyword evidence="1" id="KW-0805">Transcription regulation</keyword>
<evidence type="ECO:0000256" key="2">
    <source>
        <dbReference type="ARBA" id="ARBA00023125"/>
    </source>
</evidence>
<feature type="compositionally biased region" description="Polar residues" evidence="5">
    <location>
        <begin position="178"/>
        <end position="190"/>
    </location>
</feature>
<evidence type="ECO:0000256" key="5">
    <source>
        <dbReference type="SAM" id="MobiDB-lite"/>
    </source>
</evidence>
<feature type="domain" description="HTH myb-type" evidence="7">
    <location>
        <begin position="125"/>
        <end position="179"/>
    </location>
</feature>
<dbReference type="GO" id="GO:0000978">
    <property type="term" value="F:RNA polymerase II cis-regulatory region sequence-specific DNA binding"/>
    <property type="evidence" value="ECO:0007669"/>
    <property type="project" value="TreeGrafter"/>
</dbReference>
<dbReference type="GO" id="GO:0042796">
    <property type="term" value="P:snRNA transcription by RNA polymerase III"/>
    <property type="evidence" value="ECO:0007669"/>
    <property type="project" value="TreeGrafter"/>
</dbReference>
<dbReference type="AlphaFoldDB" id="S2JEN0"/>
<dbReference type="SUPFAM" id="SSF46689">
    <property type="entry name" value="Homeodomain-like"/>
    <property type="match status" value="2"/>
</dbReference>
<sequence length="351" mass="39608">MSSSPDNYTVFKQDGSQQFYCRWTIEEDLLLSKAVAHHGPHKWTLVSKLIPGRTAVQCSTRWFGALNPNVHKGKWSKHEDHALTEAVHYYQTITSNTTLPWNRIAENIPHRTGIQCQARWTEALDPAVRKGRWHPEEDKQLDIAIAKYGCCWIRVASMIPTRTQRQCRTRWNQIHSQHLKTSSLSRNNSIKPTSSTAATTKAAAAAPFNFDFVPAFTTEQQQQQQQQQLQEQRPPVSNDPFIVISTSPTIDDIIAKSNTYNFSSNASTSSRSSSYSSVSDASPTSDIFPILPPTSNVSLLQHENQLFPAMKSSSHIENNNNSNNNNNNNNASTTFLDNCDFEFLLDCYTTQ</sequence>
<dbReference type="Proteomes" id="UP000014254">
    <property type="component" value="Unassembled WGS sequence"/>
</dbReference>
<dbReference type="PROSITE" id="PS51294">
    <property type="entry name" value="HTH_MYB"/>
    <property type="match status" value="2"/>
</dbReference>
<evidence type="ECO:0000313" key="8">
    <source>
        <dbReference type="EMBL" id="EPB86902.1"/>
    </source>
</evidence>
<dbReference type="InterPro" id="IPR051575">
    <property type="entry name" value="Myb-like_DNA-bd"/>
</dbReference>
<dbReference type="Pfam" id="PF00249">
    <property type="entry name" value="Myb_DNA-binding"/>
    <property type="match status" value="3"/>
</dbReference>
<feature type="region of interest" description="Disordered" evidence="5">
    <location>
        <begin position="219"/>
        <end position="242"/>
    </location>
</feature>
<evidence type="ECO:0000313" key="9">
    <source>
        <dbReference type="Proteomes" id="UP000014254"/>
    </source>
</evidence>
<keyword evidence="9" id="KW-1185">Reference proteome</keyword>
<protein>
    <submittedName>
        <fullName evidence="8">Uncharacterized protein</fullName>
    </submittedName>
</protein>
<dbReference type="PROSITE" id="PS50090">
    <property type="entry name" value="MYB_LIKE"/>
    <property type="match status" value="3"/>
</dbReference>
<dbReference type="Gene3D" id="1.10.10.60">
    <property type="entry name" value="Homeodomain-like"/>
    <property type="match status" value="3"/>
</dbReference>
<dbReference type="OrthoDB" id="2143914at2759"/>
<dbReference type="InParanoid" id="S2JEN0"/>
<dbReference type="InterPro" id="IPR017930">
    <property type="entry name" value="Myb_dom"/>
</dbReference>
<dbReference type="CDD" id="cd00167">
    <property type="entry name" value="SANT"/>
    <property type="match status" value="3"/>
</dbReference>
<dbReference type="GO" id="GO:0019185">
    <property type="term" value="C:snRNA-activating protein complex"/>
    <property type="evidence" value="ECO:0007669"/>
    <property type="project" value="TreeGrafter"/>
</dbReference>
<dbReference type="InterPro" id="IPR009057">
    <property type="entry name" value="Homeodomain-like_sf"/>
</dbReference>
<evidence type="ECO:0000259" key="7">
    <source>
        <dbReference type="PROSITE" id="PS51294"/>
    </source>
</evidence>
<feature type="compositionally biased region" description="Low complexity" evidence="5">
    <location>
        <begin position="219"/>
        <end position="232"/>
    </location>
</feature>
<keyword evidence="3" id="KW-0804">Transcription</keyword>
<dbReference type="VEuPathDB" id="FungiDB:HMPREF1544_06328"/>
<evidence type="ECO:0000259" key="6">
    <source>
        <dbReference type="PROSITE" id="PS50090"/>
    </source>
</evidence>
<dbReference type="STRING" id="1220926.S2JEN0"/>
<feature type="domain" description="HTH myb-type" evidence="7">
    <location>
        <begin position="21"/>
        <end position="70"/>
    </location>
</feature>
<gene>
    <name evidence="8" type="ORF">HMPREF1544_06328</name>
</gene>
<organism evidence="8 9">
    <name type="scientific">Mucor circinelloides f. circinelloides (strain 1006PhL)</name>
    <name type="common">Mucormycosis agent</name>
    <name type="synonym">Calyptromyces circinelloides</name>
    <dbReference type="NCBI Taxonomy" id="1220926"/>
    <lineage>
        <taxon>Eukaryota</taxon>
        <taxon>Fungi</taxon>
        <taxon>Fungi incertae sedis</taxon>
        <taxon>Mucoromycota</taxon>
        <taxon>Mucoromycotina</taxon>
        <taxon>Mucoromycetes</taxon>
        <taxon>Mucorales</taxon>
        <taxon>Mucorineae</taxon>
        <taxon>Mucoraceae</taxon>
        <taxon>Mucor</taxon>
    </lineage>
</organism>